<name>A0AAE0I406_9PEZI</name>
<organism evidence="2 3">
    <name type="scientific">Apodospora peruviana</name>
    <dbReference type="NCBI Taxonomy" id="516989"/>
    <lineage>
        <taxon>Eukaryota</taxon>
        <taxon>Fungi</taxon>
        <taxon>Dikarya</taxon>
        <taxon>Ascomycota</taxon>
        <taxon>Pezizomycotina</taxon>
        <taxon>Sordariomycetes</taxon>
        <taxon>Sordariomycetidae</taxon>
        <taxon>Sordariales</taxon>
        <taxon>Lasiosphaeriaceae</taxon>
        <taxon>Apodospora</taxon>
    </lineage>
</organism>
<comment type="caution">
    <text evidence="2">The sequence shown here is derived from an EMBL/GenBank/DDBJ whole genome shotgun (WGS) entry which is preliminary data.</text>
</comment>
<keyword evidence="1" id="KW-0732">Signal</keyword>
<accession>A0AAE0I406</accession>
<evidence type="ECO:0000313" key="3">
    <source>
        <dbReference type="Proteomes" id="UP001283341"/>
    </source>
</evidence>
<reference evidence="2" key="2">
    <citation type="submission" date="2023-06" db="EMBL/GenBank/DDBJ databases">
        <authorList>
            <consortium name="Lawrence Berkeley National Laboratory"/>
            <person name="Haridas S."/>
            <person name="Hensen N."/>
            <person name="Bonometti L."/>
            <person name="Westerberg I."/>
            <person name="Brannstrom I.O."/>
            <person name="Guillou S."/>
            <person name="Cros-Aarteil S."/>
            <person name="Calhoun S."/>
            <person name="Kuo A."/>
            <person name="Mondo S."/>
            <person name="Pangilinan J."/>
            <person name="Riley R."/>
            <person name="Labutti K."/>
            <person name="Andreopoulos B."/>
            <person name="Lipzen A."/>
            <person name="Chen C."/>
            <person name="Yanf M."/>
            <person name="Daum C."/>
            <person name="Ng V."/>
            <person name="Clum A."/>
            <person name="Steindorff A."/>
            <person name="Ohm R."/>
            <person name="Martin F."/>
            <person name="Silar P."/>
            <person name="Natvig D."/>
            <person name="Lalanne C."/>
            <person name="Gautier V."/>
            <person name="Ament-Velasquez S.L."/>
            <person name="Kruys A."/>
            <person name="Hutchinson M.I."/>
            <person name="Powell A.J."/>
            <person name="Barry K."/>
            <person name="Miller A.N."/>
            <person name="Grigoriev I.V."/>
            <person name="Debuchy R."/>
            <person name="Gladieux P."/>
            <person name="Thoren M.H."/>
            <person name="Johannesson H."/>
        </authorList>
    </citation>
    <scope>NUCLEOTIDE SEQUENCE</scope>
    <source>
        <strain evidence="2">CBS 118394</strain>
    </source>
</reference>
<feature type="chain" id="PRO_5042124192" evidence="1">
    <location>
        <begin position="21"/>
        <end position="186"/>
    </location>
</feature>
<sequence>MGFGIFTVLYGLAFQGEVWLDVLIPGGNQDLGVYQTLAYMPTNDLLRTKVGKYPRKSIRWAVLSDTGDSCEFWGHCCVRGRCAVCSTTPESWDEVLPERGAGLSQTGQHSTTAETKQSFTSSSQMELRFLDLWGEYKNADFIDCIRLQRLPRARSFKQWSCKFPRVVSYRATYNVQQWHGPLYLGG</sequence>
<reference evidence="2" key="1">
    <citation type="journal article" date="2023" name="Mol. Phylogenet. Evol.">
        <title>Genome-scale phylogeny and comparative genomics of the fungal order Sordariales.</title>
        <authorList>
            <person name="Hensen N."/>
            <person name="Bonometti L."/>
            <person name="Westerberg I."/>
            <person name="Brannstrom I.O."/>
            <person name="Guillou S."/>
            <person name="Cros-Aarteil S."/>
            <person name="Calhoun S."/>
            <person name="Haridas S."/>
            <person name="Kuo A."/>
            <person name="Mondo S."/>
            <person name="Pangilinan J."/>
            <person name="Riley R."/>
            <person name="LaButti K."/>
            <person name="Andreopoulos B."/>
            <person name="Lipzen A."/>
            <person name="Chen C."/>
            <person name="Yan M."/>
            <person name="Daum C."/>
            <person name="Ng V."/>
            <person name="Clum A."/>
            <person name="Steindorff A."/>
            <person name="Ohm R.A."/>
            <person name="Martin F."/>
            <person name="Silar P."/>
            <person name="Natvig D.O."/>
            <person name="Lalanne C."/>
            <person name="Gautier V."/>
            <person name="Ament-Velasquez S.L."/>
            <person name="Kruys A."/>
            <person name="Hutchinson M.I."/>
            <person name="Powell A.J."/>
            <person name="Barry K."/>
            <person name="Miller A.N."/>
            <person name="Grigoriev I.V."/>
            <person name="Debuchy R."/>
            <person name="Gladieux P."/>
            <person name="Hiltunen Thoren M."/>
            <person name="Johannesson H."/>
        </authorList>
    </citation>
    <scope>NUCLEOTIDE SEQUENCE</scope>
    <source>
        <strain evidence="2">CBS 118394</strain>
    </source>
</reference>
<feature type="signal peptide" evidence="1">
    <location>
        <begin position="1"/>
        <end position="20"/>
    </location>
</feature>
<protein>
    <submittedName>
        <fullName evidence="2">Uncharacterized protein</fullName>
    </submittedName>
</protein>
<evidence type="ECO:0000256" key="1">
    <source>
        <dbReference type="SAM" id="SignalP"/>
    </source>
</evidence>
<dbReference type="Proteomes" id="UP001283341">
    <property type="component" value="Unassembled WGS sequence"/>
</dbReference>
<dbReference type="AlphaFoldDB" id="A0AAE0I406"/>
<keyword evidence="3" id="KW-1185">Reference proteome</keyword>
<gene>
    <name evidence="2" type="ORF">B0H66DRAFT_220410</name>
</gene>
<proteinExistence type="predicted"/>
<evidence type="ECO:0000313" key="2">
    <source>
        <dbReference type="EMBL" id="KAK3317980.1"/>
    </source>
</evidence>
<dbReference type="EMBL" id="JAUEDM010000004">
    <property type="protein sequence ID" value="KAK3317980.1"/>
    <property type="molecule type" value="Genomic_DNA"/>
</dbReference>